<feature type="signal peptide" evidence="9">
    <location>
        <begin position="1"/>
        <end position="19"/>
    </location>
</feature>
<evidence type="ECO:0000256" key="1">
    <source>
        <dbReference type="ARBA" id="ARBA00004609"/>
    </source>
</evidence>
<feature type="region of interest" description="Disordered" evidence="10">
    <location>
        <begin position="375"/>
        <end position="434"/>
    </location>
</feature>
<accession>A0ABQ0G8D6</accession>
<evidence type="ECO:0000313" key="11">
    <source>
        <dbReference type="EMBL" id="GAB1313991.1"/>
    </source>
</evidence>
<comment type="subcellular location">
    <subcellularLocation>
        <location evidence="1 9">Cell membrane</location>
        <topology evidence="1 9">Lipid-anchor</topology>
        <topology evidence="1 9">GPI-anchor</topology>
    </subcellularLocation>
</comment>
<keyword evidence="3 9" id="KW-0336">GPI-anchor</keyword>
<name>A0ABQ0G8D6_9PEZI</name>
<dbReference type="EC" id="2.4.1.-" evidence="9"/>
<dbReference type="PANTHER" id="PTHR31468:SF5">
    <property type="entry name" value="1,3-BETA-GLUCANOSYLTRANSFERASE GAS5"/>
    <property type="match status" value="1"/>
</dbReference>
<keyword evidence="5 9" id="KW-0732">Signal</keyword>
<sequence length="458" mass="49309">MRLVRSVPALAAVVGLATGTPTSTDPEQPGKRAPAPTVTVSGNAFWQGDTRFYIRGVDYQPGGSSAMQDPLADTTVCYRDITQFKKLGVNTIRVYMTDNSVGHDECMNALADAGIYVILDANNPLYSLDRLRPGPSYNTRYLQSVFATIDEFVKYDNTLAFISGNEVINDLITSTKAARYVKAVTRDMRQYIRSRGYRNVPVGYSAADVAQNRMQLAHYMNCGTEDERSDFFAFNDYSWRNSNFITSGWDQKVKNFTGYGIPIFLSEYGCLTNGRDFGEIEALMSSKMTSVYSGGLMYEYTLEMNGYGIAKVSTTEASAIQEQDGFSKFAKALAANPAPQGDGGFTSTTNSVPCPTKDWNWLVDTTQLPAIPEGAKSFMANGAGPGPGLKGEGSQNADDGTSTGDARPGSGAVTAVPSSSENAAARHASARNARSVEKAPIIVGTLVLIMSLSGTLLL</sequence>
<proteinExistence type="inferred from homology"/>
<protein>
    <recommendedName>
        <fullName evidence="9">1,3-beta-glucanosyltransferase</fullName>
        <ecNumber evidence="9">2.4.1.-</ecNumber>
    </recommendedName>
</protein>
<dbReference type="InterPro" id="IPR004886">
    <property type="entry name" value="Glucanosyltransferase"/>
</dbReference>
<comment type="function">
    <text evidence="9">Splits internally a 1,3-beta-glucan molecule and transfers the newly generated reducing end (the donor) to the non-reducing end of another 1,3-beta-glucan molecule (the acceptor) forming a 1,3-beta linkage, resulting in the elongation of 1,3-beta-glucan chains in the cell wall.</text>
</comment>
<keyword evidence="8 9" id="KW-0449">Lipoprotein</keyword>
<dbReference type="EMBL" id="BAAFSV010000002">
    <property type="protein sequence ID" value="GAB1313991.1"/>
    <property type="molecule type" value="Genomic_DNA"/>
</dbReference>
<dbReference type="Gene3D" id="3.20.20.80">
    <property type="entry name" value="Glycosidases"/>
    <property type="match status" value="1"/>
</dbReference>
<keyword evidence="12" id="KW-1185">Reference proteome</keyword>
<comment type="similarity">
    <text evidence="2 9">Belongs to the glycosyl hydrolase 72 family.</text>
</comment>
<evidence type="ECO:0000256" key="7">
    <source>
        <dbReference type="ARBA" id="ARBA00023180"/>
    </source>
</evidence>
<dbReference type="RefSeq" id="XP_070915722.1">
    <property type="nucleotide sequence ID" value="XM_071059621.1"/>
</dbReference>
<evidence type="ECO:0000256" key="9">
    <source>
        <dbReference type="RuleBase" id="RU361209"/>
    </source>
</evidence>
<dbReference type="GeneID" id="98174944"/>
<dbReference type="SUPFAM" id="SSF51445">
    <property type="entry name" value="(Trans)glycosidases"/>
    <property type="match status" value="1"/>
</dbReference>
<organism evidence="11 12">
    <name type="scientific">Madurella fahalii</name>
    <dbReference type="NCBI Taxonomy" id="1157608"/>
    <lineage>
        <taxon>Eukaryota</taxon>
        <taxon>Fungi</taxon>
        <taxon>Dikarya</taxon>
        <taxon>Ascomycota</taxon>
        <taxon>Pezizomycotina</taxon>
        <taxon>Sordariomycetes</taxon>
        <taxon>Sordariomycetidae</taxon>
        <taxon>Sordariales</taxon>
        <taxon>Sordariales incertae sedis</taxon>
        <taxon>Madurella</taxon>
    </lineage>
</organism>
<evidence type="ECO:0000256" key="4">
    <source>
        <dbReference type="ARBA" id="ARBA00022679"/>
    </source>
</evidence>
<feature type="chain" id="PRO_5044976315" description="1,3-beta-glucanosyltransferase" evidence="9">
    <location>
        <begin position="20"/>
        <end position="458"/>
    </location>
</feature>
<feature type="region of interest" description="Disordered" evidence="10">
    <location>
        <begin position="18"/>
        <end position="38"/>
    </location>
</feature>
<dbReference type="PANTHER" id="PTHR31468">
    <property type="entry name" value="1,3-BETA-GLUCANOSYLTRANSFERASE GAS1"/>
    <property type="match status" value="1"/>
</dbReference>
<gene>
    <name evidence="11" type="primary">GAS5_1</name>
    <name evidence="11" type="ORF">MFIFM68171_04201</name>
</gene>
<keyword evidence="7" id="KW-0325">Glycoprotein</keyword>
<evidence type="ECO:0000256" key="6">
    <source>
        <dbReference type="ARBA" id="ARBA00023136"/>
    </source>
</evidence>
<evidence type="ECO:0000256" key="8">
    <source>
        <dbReference type="ARBA" id="ARBA00023288"/>
    </source>
</evidence>
<evidence type="ECO:0000256" key="2">
    <source>
        <dbReference type="ARBA" id="ARBA00007528"/>
    </source>
</evidence>
<evidence type="ECO:0000256" key="10">
    <source>
        <dbReference type="SAM" id="MobiDB-lite"/>
    </source>
</evidence>
<dbReference type="Pfam" id="PF03198">
    <property type="entry name" value="Glyco_hydro_72"/>
    <property type="match status" value="1"/>
</dbReference>
<feature type="compositionally biased region" description="Polar residues" evidence="10">
    <location>
        <begin position="394"/>
        <end position="404"/>
    </location>
</feature>
<evidence type="ECO:0000256" key="5">
    <source>
        <dbReference type="ARBA" id="ARBA00022729"/>
    </source>
</evidence>
<evidence type="ECO:0000256" key="3">
    <source>
        <dbReference type="ARBA" id="ARBA00022622"/>
    </source>
</evidence>
<feature type="compositionally biased region" description="Low complexity" evidence="10">
    <location>
        <begin position="418"/>
        <end position="433"/>
    </location>
</feature>
<evidence type="ECO:0000313" key="12">
    <source>
        <dbReference type="Proteomes" id="UP001628179"/>
    </source>
</evidence>
<dbReference type="InterPro" id="IPR017853">
    <property type="entry name" value="GH"/>
</dbReference>
<dbReference type="Proteomes" id="UP001628179">
    <property type="component" value="Unassembled WGS sequence"/>
</dbReference>
<comment type="caution">
    <text evidence="11">The sequence shown here is derived from an EMBL/GenBank/DDBJ whole genome shotgun (WGS) entry which is preliminary data.</text>
</comment>
<keyword evidence="4 9" id="KW-0808">Transferase</keyword>
<keyword evidence="6 9" id="KW-0472">Membrane</keyword>
<reference evidence="11 12" key="1">
    <citation type="submission" date="2024-09" db="EMBL/GenBank/DDBJ databases">
        <title>Itraconazole resistance in Madurella fahalii resulting from another homologue of gene encoding cytochrome P450 14-alpha sterol demethylase (CYP51).</title>
        <authorList>
            <person name="Yoshioka I."/>
            <person name="Fahal A.H."/>
            <person name="Kaneko S."/>
            <person name="Yaguchi T."/>
        </authorList>
    </citation>
    <scope>NUCLEOTIDE SEQUENCE [LARGE SCALE GENOMIC DNA]</scope>
    <source>
        <strain evidence="11 12">IFM 68171</strain>
    </source>
</reference>